<keyword evidence="3 4" id="KW-0408">Iron</keyword>
<dbReference type="SMART" id="SM01117">
    <property type="entry name" value="Cyt-b5"/>
    <property type="match status" value="1"/>
</dbReference>
<accession>A0A9K3D5U6</accession>
<dbReference type="OrthoDB" id="260519at2759"/>
<dbReference type="Gene3D" id="3.10.120.10">
    <property type="entry name" value="Cytochrome b5-like heme/steroid binding domain"/>
    <property type="match status" value="1"/>
</dbReference>
<keyword evidence="8" id="KW-1185">Reference proteome</keyword>
<feature type="region of interest" description="Disordered" evidence="5">
    <location>
        <begin position="1"/>
        <end position="24"/>
    </location>
</feature>
<dbReference type="Pfam" id="PF00173">
    <property type="entry name" value="Cyt-b5"/>
    <property type="match status" value="1"/>
</dbReference>
<reference evidence="7 8" key="1">
    <citation type="journal article" date="2018" name="PLoS ONE">
        <title>The draft genome of Kipferlia bialata reveals reductive genome evolution in fornicate parasites.</title>
        <authorList>
            <person name="Tanifuji G."/>
            <person name="Takabayashi S."/>
            <person name="Kume K."/>
            <person name="Takagi M."/>
            <person name="Nakayama T."/>
            <person name="Kamikawa R."/>
            <person name="Inagaki Y."/>
            <person name="Hashimoto T."/>
        </authorList>
    </citation>
    <scope>NUCLEOTIDE SEQUENCE [LARGE SCALE GENOMIC DNA]</scope>
    <source>
        <strain evidence="7">NY0173</strain>
    </source>
</reference>
<evidence type="ECO:0000313" key="7">
    <source>
        <dbReference type="EMBL" id="GIQ89649.1"/>
    </source>
</evidence>
<dbReference type="InterPro" id="IPR051872">
    <property type="entry name" value="Cytochrome_b5/Flavoprotein_Rdt"/>
</dbReference>
<dbReference type="PROSITE" id="PS50255">
    <property type="entry name" value="CYTOCHROME_B5_2"/>
    <property type="match status" value="1"/>
</dbReference>
<comment type="similarity">
    <text evidence="4">Belongs to the cytochrome b5 family.</text>
</comment>
<evidence type="ECO:0000256" key="4">
    <source>
        <dbReference type="RuleBase" id="RU362121"/>
    </source>
</evidence>
<dbReference type="Proteomes" id="UP000265618">
    <property type="component" value="Unassembled WGS sequence"/>
</dbReference>
<comment type="caution">
    <text evidence="7">The sequence shown here is derived from an EMBL/GenBank/DDBJ whole genome shotgun (WGS) entry which is preliminary data.</text>
</comment>
<proteinExistence type="inferred from homology"/>
<dbReference type="PANTHER" id="PTHR46237:SF1">
    <property type="entry name" value="CYTOCHROME B5 REDUCTASE 4"/>
    <property type="match status" value="1"/>
</dbReference>
<dbReference type="SUPFAM" id="SSF55856">
    <property type="entry name" value="Cytochrome b5-like heme/steroid binding domain"/>
    <property type="match status" value="1"/>
</dbReference>
<evidence type="ECO:0000256" key="3">
    <source>
        <dbReference type="ARBA" id="ARBA00023004"/>
    </source>
</evidence>
<dbReference type="InterPro" id="IPR001199">
    <property type="entry name" value="Cyt_B5-like_heme/steroid-bd"/>
</dbReference>
<dbReference type="EMBL" id="BDIP01005275">
    <property type="protein sequence ID" value="GIQ89649.1"/>
    <property type="molecule type" value="Genomic_DNA"/>
</dbReference>
<evidence type="ECO:0000313" key="8">
    <source>
        <dbReference type="Proteomes" id="UP000265618"/>
    </source>
</evidence>
<dbReference type="GO" id="GO:0005737">
    <property type="term" value="C:cytoplasm"/>
    <property type="evidence" value="ECO:0007669"/>
    <property type="project" value="TreeGrafter"/>
</dbReference>
<feature type="non-terminal residue" evidence="7">
    <location>
        <position position="135"/>
    </location>
</feature>
<evidence type="ECO:0000256" key="1">
    <source>
        <dbReference type="ARBA" id="ARBA00022617"/>
    </source>
</evidence>
<evidence type="ECO:0000259" key="6">
    <source>
        <dbReference type="PROSITE" id="PS50255"/>
    </source>
</evidence>
<feature type="domain" description="Cytochrome b5 heme-binding" evidence="6">
    <location>
        <begin position="53"/>
        <end position="130"/>
    </location>
</feature>
<name>A0A9K3D5U6_9EUKA</name>
<keyword evidence="2 4" id="KW-0479">Metal-binding</keyword>
<dbReference type="InterPro" id="IPR018506">
    <property type="entry name" value="Cyt_B5_heme-BS"/>
</dbReference>
<keyword evidence="1 4" id="KW-0349">Heme</keyword>
<dbReference type="AlphaFoldDB" id="A0A9K3D5U6"/>
<sequence length="135" mass="15046">PASGLAANAMPGHPVGHTGHPNPQDTFRGPGKMFWAKEMAKMAPLKDPREAQRSVITWQQIKDHQSQETGYWTVVKDRVYDVSLYVAMHPGGSQCITKFCLGDISRPAAGVHGYLNLHLIMEKLWIGMIERRAPQ</sequence>
<dbReference type="GO" id="GO:0020037">
    <property type="term" value="F:heme binding"/>
    <property type="evidence" value="ECO:0007669"/>
    <property type="project" value="UniProtKB-UniRule"/>
</dbReference>
<dbReference type="GO" id="GO:0046872">
    <property type="term" value="F:metal ion binding"/>
    <property type="evidence" value="ECO:0007669"/>
    <property type="project" value="UniProtKB-UniRule"/>
</dbReference>
<evidence type="ECO:0000256" key="2">
    <source>
        <dbReference type="ARBA" id="ARBA00022723"/>
    </source>
</evidence>
<dbReference type="PROSITE" id="PS00191">
    <property type="entry name" value="CYTOCHROME_B5_1"/>
    <property type="match status" value="1"/>
</dbReference>
<evidence type="ECO:0000256" key="5">
    <source>
        <dbReference type="SAM" id="MobiDB-lite"/>
    </source>
</evidence>
<gene>
    <name evidence="7" type="ORF">KIPB_012176</name>
</gene>
<dbReference type="GO" id="GO:0004128">
    <property type="term" value="F:cytochrome-b5 reductase activity, acting on NAD(P)H"/>
    <property type="evidence" value="ECO:0007669"/>
    <property type="project" value="TreeGrafter"/>
</dbReference>
<dbReference type="InterPro" id="IPR036400">
    <property type="entry name" value="Cyt_B5-like_heme/steroid_sf"/>
</dbReference>
<organism evidence="7 8">
    <name type="scientific">Kipferlia bialata</name>
    <dbReference type="NCBI Taxonomy" id="797122"/>
    <lineage>
        <taxon>Eukaryota</taxon>
        <taxon>Metamonada</taxon>
        <taxon>Carpediemonas-like organisms</taxon>
        <taxon>Kipferlia</taxon>
    </lineage>
</organism>
<dbReference type="PANTHER" id="PTHR46237">
    <property type="entry name" value="CYTOCHROME B5 REDUCTASE 4 FAMILY MEMBER"/>
    <property type="match status" value="1"/>
</dbReference>
<protein>
    <recommendedName>
        <fullName evidence="6">Cytochrome b5 heme-binding domain-containing protein</fullName>
    </recommendedName>
</protein>